<dbReference type="AlphaFoldDB" id="A0A7W9YLY4"/>
<dbReference type="Proteomes" id="UP000546642">
    <property type="component" value="Unassembled WGS sequence"/>
</dbReference>
<evidence type="ECO:0000313" key="3">
    <source>
        <dbReference type="EMBL" id="MBB6174502.1"/>
    </source>
</evidence>
<protein>
    <submittedName>
        <fullName evidence="3">Acetyl esterase/lipase</fullName>
    </submittedName>
</protein>
<keyword evidence="1" id="KW-0378">Hydrolase</keyword>
<gene>
    <name evidence="3" type="ORF">HNR23_004562</name>
</gene>
<dbReference type="InterPro" id="IPR013094">
    <property type="entry name" value="AB_hydrolase_3"/>
</dbReference>
<name>A0A7W9YLY4_9ACTN</name>
<dbReference type="PANTHER" id="PTHR48081">
    <property type="entry name" value="AB HYDROLASE SUPERFAMILY PROTEIN C4A8.06C"/>
    <property type="match status" value="1"/>
</dbReference>
<comment type="caution">
    <text evidence="3">The sequence shown here is derived from an EMBL/GenBank/DDBJ whole genome shotgun (WGS) entry which is preliminary data.</text>
</comment>
<dbReference type="GO" id="GO:0016787">
    <property type="term" value="F:hydrolase activity"/>
    <property type="evidence" value="ECO:0007669"/>
    <property type="project" value="UniProtKB-KW"/>
</dbReference>
<dbReference type="SUPFAM" id="SSF53474">
    <property type="entry name" value="alpha/beta-Hydrolases"/>
    <property type="match status" value="1"/>
</dbReference>
<dbReference type="Gene3D" id="3.40.50.1820">
    <property type="entry name" value="alpha/beta hydrolase"/>
    <property type="match status" value="1"/>
</dbReference>
<evidence type="ECO:0000259" key="2">
    <source>
        <dbReference type="Pfam" id="PF07859"/>
    </source>
</evidence>
<dbReference type="InterPro" id="IPR050300">
    <property type="entry name" value="GDXG_lipolytic_enzyme"/>
</dbReference>
<keyword evidence="4" id="KW-1185">Reference proteome</keyword>
<reference evidence="3 4" key="1">
    <citation type="submission" date="2020-08" db="EMBL/GenBank/DDBJ databases">
        <title>Sequencing the genomes of 1000 actinobacteria strains.</title>
        <authorList>
            <person name="Klenk H.-P."/>
        </authorList>
    </citation>
    <scope>NUCLEOTIDE SEQUENCE [LARGE SCALE GENOMIC DNA]</scope>
    <source>
        <strain evidence="3 4">DSM 46659</strain>
    </source>
</reference>
<sequence>MAPPPPPFDPELAPALELLRDQSPERLTPEVIAAQRAAAAAHRPSPENLSCGGTFEVEERTAPGRNGSPDVDLLVLRPAHPGGPRPVLYYMHGGGMVMGDATSGIERPQEWARELGLTVVSVDYRLAPEHPYPDPVEDCYAGLLWTAEHAAEIGGDADRLIVAGTSAGAGLAAATVLLSRDRNGPTPIGQLLVCPMLDDRNDTPSAHQMAGHDLWDQSANEVGWSALLGDLRGSDDVPPYAAPARATDLSGLPPTFIDVGSAETFRDEAVSYASGIWNAGGRAELHVWPGGFHSFDGLAPHAALSQAARTARLNWLRRLLGE</sequence>
<dbReference type="RefSeq" id="WP_184078568.1">
    <property type="nucleotide sequence ID" value="NZ_JACHDS010000001.1"/>
</dbReference>
<organism evidence="3 4">
    <name type="scientific">Nocardiopsis mwathae</name>
    <dbReference type="NCBI Taxonomy" id="1472723"/>
    <lineage>
        <taxon>Bacteria</taxon>
        <taxon>Bacillati</taxon>
        <taxon>Actinomycetota</taxon>
        <taxon>Actinomycetes</taxon>
        <taxon>Streptosporangiales</taxon>
        <taxon>Nocardiopsidaceae</taxon>
        <taxon>Nocardiopsis</taxon>
    </lineage>
</organism>
<accession>A0A7W9YLY4</accession>
<evidence type="ECO:0000256" key="1">
    <source>
        <dbReference type="ARBA" id="ARBA00022801"/>
    </source>
</evidence>
<dbReference type="EMBL" id="JACHDS010000001">
    <property type="protein sequence ID" value="MBB6174502.1"/>
    <property type="molecule type" value="Genomic_DNA"/>
</dbReference>
<dbReference type="InterPro" id="IPR029058">
    <property type="entry name" value="AB_hydrolase_fold"/>
</dbReference>
<dbReference type="PANTHER" id="PTHR48081:SF8">
    <property type="entry name" value="ALPHA_BETA HYDROLASE FOLD-3 DOMAIN-CONTAINING PROTEIN-RELATED"/>
    <property type="match status" value="1"/>
</dbReference>
<evidence type="ECO:0000313" key="4">
    <source>
        <dbReference type="Proteomes" id="UP000546642"/>
    </source>
</evidence>
<dbReference type="Pfam" id="PF07859">
    <property type="entry name" value="Abhydrolase_3"/>
    <property type="match status" value="1"/>
</dbReference>
<proteinExistence type="predicted"/>
<feature type="domain" description="Alpha/beta hydrolase fold-3" evidence="2">
    <location>
        <begin position="89"/>
        <end position="295"/>
    </location>
</feature>